<reference evidence="1" key="1">
    <citation type="journal article" date="2019" name="bioRxiv">
        <title>The Genome of the Zebra Mussel, Dreissena polymorpha: A Resource for Invasive Species Research.</title>
        <authorList>
            <person name="McCartney M.A."/>
            <person name="Auch B."/>
            <person name="Kono T."/>
            <person name="Mallez S."/>
            <person name="Zhang Y."/>
            <person name="Obille A."/>
            <person name="Becker A."/>
            <person name="Abrahante J.E."/>
            <person name="Garbe J."/>
            <person name="Badalamenti J.P."/>
            <person name="Herman A."/>
            <person name="Mangelson H."/>
            <person name="Liachko I."/>
            <person name="Sullivan S."/>
            <person name="Sone E.D."/>
            <person name="Koren S."/>
            <person name="Silverstein K.A.T."/>
            <person name="Beckman K.B."/>
            <person name="Gohl D.M."/>
        </authorList>
    </citation>
    <scope>NUCLEOTIDE SEQUENCE</scope>
    <source>
        <strain evidence="1">Duluth1</strain>
        <tissue evidence="1">Whole animal</tissue>
    </source>
</reference>
<accession>A0A9D4R534</accession>
<reference evidence="1" key="2">
    <citation type="submission" date="2020-11" db="EMBL/GenBank/DDBJ databases">
        <authorList>
            <person name="McCartney M.A."/>
            <person name="Auch B."/>
            <person name="Kono T."/>
            <person name="Mallez S."/>
            <person name="Becker A."/>
            <person name="Gohl D.M."/>
            <person name="Silverstein K.A.T."/>
            <person name="Koren S."/>
            <person name="Bechman K.B."/>
            <person name="Herman A."/>
            <person name="Abrahante J.E."/>
            <person name="Garbe J."/>
        </authorList>
    </citation>
    <scope>NUCLEOTIDE SEQUENCE</scope>
    <source>
        <strain evidence="1">Duluth1</strain>
        <tissue evidence="1">Whole animal</tissue>
    </source>
</reference>
<evidence type="ECO:0000313" key="1">
    <source>
        <dbReference type="EMBL" id="KAH3853530.1"/>
    </source>
</evidence>
<comment type="caution">
    <text evidence="1">The sequence shown here is derived from an EMBL/GenBank/DDBJ whole genome shotgun (WGS) entry which is preliminary data.</text>
</comment>
<gene>
    <name evidence="1" type="ORF">DPMN_096055</name>
</gene>
<dbReference type="Proteomes" id="UP000828390">
    <property type="component" value="Unassembled WGS sequence"/>
</dbReference>
<dbReference type="EMBL" id="JAIWYP010000003">
    <property type="protein sequence ID" value="KAH3853530.1"/>
    <property type="molecule type" value="Genomic_DNA"/>
</dbReference>
<protein>
    <submittedName>
        <fullName evidence="1">Uncharacterized protein</fullName>
    </submittedName>
</protein>
<dbReference type="AlphaFoldDB" id="A0A9D4R534"/>
<evidence type="ECO:0000313" key="2">
    <source>
        <dbReference type="Proteomes" id="UP000828390"/>
    </source>
</evidence>
<keyword evidence="2" id="KW-1185">Reference proteome</keyword>
<sequence length="92" mass="10433">MKILVDKAEELYTSFYMSETTLADAACSEILIELKAATEKKKHELAQTSKTSKLWLNDQLYGKLSKDVDNDESYWVLADAFIGSIRLSICFC</sequence>
<proteinExistence type="predicted"/>
<name>A0A9D4R534_DREPO</name>
<organism evidence="1 2">
    <name type="scientific">Dreissena polymorpha</name>
    <name type="common">Zebra mussel</name>
    <name type="synonym">Mytilus polymorpha</name>
    <dbReference type="NCBI Taxonomy" id="45954"/>
    <lineage>
        <taxon>Eukaryota</taxon>
        <taxon>Metazoa</taxon>
        <taxon>Spiralia</taxon>
        <taxon>Lophotrochozoa</taxon>
        <taxon>Mollusca</taxon>
        <taxon>Bivalvia</taxon>
        <taxon>Autobranchia</taxon>
        <taxon>Heteroconchia</taxon>
        <taxon>Euheterodonta</taxon>
        <taxon>Imparidentia</taxon>
        <taxon>Neoheterodontei</taxon>
        <taxon>Myida</taxon>
        <taxon>Dreissenoidea</taxon>
        <taxon>Dreissenidae</taxon>
        <taxon>Dreissena</taxon>
    </lineage>
</organism>